<sequence>MSLIRPSTTGSPGAPRSSRIAAMKPRSVSP</sequence>
<evidence type="ECO:0000313" key="3">
    <source>
        <dbReference type="Proteomes" id="UP000014803"/>
    </source>
</evidence>
<name>S4XVT3_SORCE</name>
<proteinExistence type="predicted"/>
<accession>S4XVT3</accession>
<dbReference type="HOGENOM" id="CLU_3405504_0_0_7"/>
<feature type="region of interest" description="Disordered" evidence="1">
    <location>
        <begin position="1"/>
        <end position="30"/>
    </location>
</feature>
<dbReference type="AlphaFoldDB" id="S4XVT3"/>
<reference evidence="2 3" key="1">
    <citation type="journal article" date="2013" name="Sci. Rep.">
        <title>Extraordinary expansion of a Sorangium cellulosum genome from an alkaline milieu.</title>
        <authorList>
            <person name="Han K."/>
            <person name="Li Z.F."/>
            <person name="Peng R."/>
            <person name="Zhu L.P."/>
            <person name="Zhou T."/>
            <person name="Wang L.G."/>
            <person name="Li S.G."/>
            <person name="Zhang X.B."/>
            <person name="Hu W."/>
            <person name="Wu Z.H."/>
            <person name="Qin N."/>
            <person name="Li Y.Z."/>
        </authorList>
    </citation>
    <scope>NUCLEOTIDE SEQUENCE [LARGE SCALE GENOMIC DNA]</scope>
    <source>
        <strain evidence="2 3">So0157-2</strain>
    </source>
</reference>
<feature type="compositionally biased region" description="Polar residues" evidence="1">
    <location>
        <begin position="1"/>
        <end position="11"/>
    </location>
</feature>
<gene>
    <name evidence="2" type="ORF">SCE1572_20130</name>
</gene>
<protein>
    <submittedName>
        <fullName evidence="2">Uncharacterized protein</fullName>
    </submittedName>
</protein>
<organism evidence="2 3">
    <name type="scientific">Sorangium cellulosum So0157-2</name>
    <dbReference type="NCBI Taxonomy" id="1254432"/>
    <lineage>
        <taxon>Bacteria</taxon>
        <taxon>Pseudomonadati</taxon>
        <taxon>Myxococcota</taxon>
        <taxon>Polyangia</taxon>
        <taxon>Polyangiales</taxon>
        <taxon>Polyangiaceae</taxon>
        <taxon>Sorangium</taxon>
    </lineage>
</organism>
<dbReference type="KEGG" id="scu:SCE1572_20130"/>
<dbReference type="EMBL" id="CP003969">
    <property type="protein sequence ID" value="AGP36599.1"/>
    <property type="molecule type" value="Genomic_DNA"/>
</dbReference>
<evidence type="ECO:0000313" key="2">
    <source>
        <dbReference type="EMBL" id="AGP36599.1"/>
    </source>
</evidence>
<evidence type="ECO:0000256" key="1">
    <source>
        <dbReference type="SAM" id="MobiDB-lite"/>
    </source>
</evidence>
<dbReference type="Proteomes" id="UP000014803">
    <property type="component" value="Chromosome"/>
</dbReference>